<reference evidence="2" key="1">
    <citation type="submission" date="2021-02" db="EMBL/GenBank/DDBJ databases">
        <title>Fulvivirga sp. S481 isolated from sea water.</title>
        <authorList>
            <person name="Bae S.S."/>
            <person name="Baek K."/>
        </authorList>
    </citation>
    <scope>NUCLEOTIDE SEQUENCE</scope>
    <source>
        <strain evidence="2">S481</strain>
    </source>
</reference>
<dbReference type="SMART" id="SM00460">
    <property type="entry name" value="TGc"/>
    <property type="match status" value="1"/>
</dbReference>
<dbReference type="InterPro" id="IPR038765">
    <property type="entry name" value="Papain-like_cys_pep_sf"/>
</dbReference>
<feature type="domain" description="Transglutaminase-like" evidence="1">
    <location>
        <begin position="162"/>
        <end position="225"/>
    </location>
</feature>
<name>A0A974WGH5_9BACT</name>
<dbReference type="RefSeq" id="WP_205721161.1">
    <property type="nucleotide sequence ID" value="NZ_CP070608.1"/>
</dbReference>
<dbReference type="PANTHER" id="PTHR33490">
    <property type="entry name" value="BLR5614 PROTEIN-RELATED"/>
    <property type="match status" value="1"/>
</dbReference>
<dbReference type="Pfam" id="PF08379">
    <property type="entry name" value="Bact_transglu_N"/>
    <property type="match status" value="1"/>
</dbReference>
<dbReference type="InterPro" id="IPR002931">
    <property type="entry name" value="Transglutaminase-like"/>
</dbReference>
<dbReference type="InterPro" id="IPR013589">
    <property type="entry name" value="Bac_transglu_N"/>
</dbReference>
<dbReference type="EMBL" id="CP070608">
    <property type="protein sequence ID" value="QSE96647.1"/>
    <property type="molecule type" value="Genomic_DNA"/>
</dbReference>
<protein>
    <submittedName>
        <fullName evidence="2">Transglutaminase family protein</fullName>
    </submittedName>
</protein>
<evidence type="ECO:0000313" key="3">
    <source>
        <dbReference type="Proteomes" id="UP000662783"/>
    </source>
</evidence>
<dbReference type="PANTHER" id="PTHR33490:SF1">
    <property type="entry name" value="SLL1233 PROTEIN"/>
    <property type="match status" value="1"/>
</dbReference>
<sequence>MKLKIKHTTSYLYQDKVFPEPHHLYFYPQNRSYLTVLDHTIEIAPKPDGRAIRLDVENNSYEQCWFNNLTDQLTVNVLMTLEVSELNQFNFLVEEKSKTNHTSAIKLYLEHQLLLNEELVSWLEDVENNNPVQFVGALCHKIHKKWDHTTSYSPDLLDPNSCFNSDAASCRDLAWMMIQMLRHKGYPARFVSGYSYNPEITGHELHAWVEVWVAGAGWIGIDPSSGLFITELYIPLATSYHPVNTLPVQGSFRGNGTSELQTKVDIDLID</sequence>
<dbReference type="AlphaFoldDB" id="A0A974WGH5"/>
<dbReference type="Gene3D" id="3.10.620.30">
    <property type="match status" value="1"/>
</dbReference>
<evidence type="ECO:0000259" key="1">
    <source>
        <dbReference type="SMART" id="SM00460"/>
    </source>
</evidence>
<dbReference type="Pfam" id="PF01841">
    <property type="entry name" value="Transglut_core"/>
    <property type="match status" value="1"/>
</dbReference>
<evidence type="ECO:0000313" key="2">
    <source>
        <dbReference type="EMBL" id="QSE96647.1"/>
    </source>
</evidence>
<accession>A0A974WGH5</accession>
<dbReference type="SUPFAM" id="SSF54001">
    <property type="entry name" value="Cysteine proteinases"/>
    <property type="match status" value="1"/>
</dbReference>
<gene>
    <name evidence="2" type="ORF">JR347_13725</name>
</gene>
<organism evidence="2 3">
    <name type="scientific">Fulvivirga lutea</name>
    <dbReference type="NCBI Taxonomy" id="2810512"/>
    <lineage>
        <taxon>Bacteria</taxon>
        <taxon>Pseudomonadati</taxon>
        <taxon>Bacteroidota</taxon>
        <taxon>Cytophagia</taxon>
        <taxon>Cytophagales</taxon>
        <taxon>Fulvivirgaceae</taxon>
        <taxon>Fulvivirga</taxon>
    </lineage>
</organism>
<dbReference type="KEGG" id="fuv:JR347_13725"/>
<proteinExistence type="predicted"/>
<dbReference type="Proteomes" id="UP000662783">
    <property type="component" value="Chromosome"/>
</dbReference>
<keyword evidence="3" id="KW-1185">Reference proteome</keyword>